<feature type="region of interest" description="Disordered" evidence="1">
    <location>
        <begin position="1"/>
        <end position="64"/>
    </location>
</feature>
<protein>
    <submittedName>
        <fullName evidence="2">Uncharacterized protein</fullName>
    </submittedName>
</protein>
<evidence type="ECO:0000256" key="1">
    <source>
        <dbReference type="SAM" id="MobiDB-lite"/>
    </source>
</evidence>
<accession>A0A6J4V129</accession>
<sequence length="64" mass="6645">MGTGRLGETGRRVRVGREASHAGSKARISRTCQGRPPARSPAGRPPLVPSFGPAAVRPDVVDSP</sequence>
<dbReference type="AlphaFoldDB" id="A0A6J4V129"/>
<reference evidence="2" key="1">
    <citation type="submission" date="2020-02" db="EMBL/GenBank/DDBJ databases">
        <authorList>
            <person name="Meier V. D."/>
        </authorList>
    </citation>
    <scope>NUCLEOTIDE SEQUENCE</scope>
    <source>
        <strain evidence="2">AVDCRST_MAG49</strain>
    </source>
</reference>
<proteinExistence type="predicted"/>
<feature type="compositionally biased region" description="Basic and acidic residues" evidence="1">
    <location>
        <begin position="8"/>
        <end position="20"/>
    </location>
</feature>
<gene>
    <name evidence="2" type="ORF">AVDCRST_MAG49-2830</name>
</gene>
<organism evidence="2">
    <name type="scientific">uncultured Thermomicrobiales bacterium</name>
    <dbReference type="NCBI Taxonomy" id="1645740"/>
    <lineage>
        <taxon>Bacteria</taxon>
        <taxon>Pseudomonadati</taxon>
        <taxon>Thermomicrobiota</taxon>
        <taxon>Thermomicrobia</taxon>
        <taxon>Thermomicrobiales</taxon>
        <taxon>environmental samples</taxon>
    </lineage>
</organism>
<name>A0A6J4V129_9BACT</name>
<evidence type="ECO:0000313" key="2">
    <source>
        <dbReference type="EMBL" id="CAA9565017.1"/>
    </source>
</evidence>
<dbReference type="EMBL" id="CADCWG010000198">
    <property type="protein sequence ID" value="CAA9565017.1"/>
    <property type="molecule type" value="Genomic_DNA"/>
</dbReference>